<proteinExistence type="predicted"/>
<accession>A0A6A2ZKT7</accession>
<keyword evidence="2" id="KW-0645">Protease</keyword>
<dbReference type="GO" id="GO:0009507">
    <property type="term" value="C:chloroplast"/>
    <property type="evidence" value="ECO:0007669"/>
    <property type="project" value="TreeGrafter"/>
</dbReference>
<dbReference type="Proteomes" id="UP000436088">
    <property type="component" value="Unassembled WGS sequence"/>
</dbReference>
<dbReference type="AlphaFoldDB" id="A0A6A2ZKT7"/>
<dbReference type="GO" id="GO:0046872">
    <property type="term" value="F:metal ion binding"/>
    <property type="evidence" value="ECO:0007669"/>
    <property type="project" value="InterPro"/>
</dbReference>
<sequence>MVLKARIAEEGSKAVFSPLIEKFILNNPHCVTIEMQPDPEKASRDEAAEKENLDKVKASMTEEDLAELARATRELKLKQETPDPPEALRCVPSLSLYDIPKEPIRIPTEVGDINGVKVLQHDLFTNDVLYTEVVFDMSSLKQELLPLVPLFCQSLLEMGTKDLTFVQLNQLIGRKTGGISVYPFTSSIQGTEDPCSHIIVRGKSMAGRADDLFNLMNRVLQEVQFTDQQRFRQFVSQSKARMENRLRGGGHGIAAARMDAKLNVAGWISEQMSGVSYLEFLQALEEKVDNDWEGISSSLEEIRKSLLSREGCLVNMTADGKNLSNTEKFVSKFLDLLPSKPLVERASWNAQLPLNNEAIVIPTQVNYVGKAANLYDKGYQLSGSAYVISKHISNTWLWDRVRVSGGAYGGFVTLILIQVYSPSYPTGTLTY</sequence>
<comment type="caution">
    <text evidence="2">The sequence shown here is derived from an EMBL/GenBank/DDBJ whole genome shotgun (WGS) entry which is preliminary data.</text>
</comment>
<feature type="domain" description="Peptidase M16C associated" evidence="1">
    <location>
        <begin position="35"/>
        <end position="284"/>
    </location>
</feature>
<name>A0A6A2ZKT7_HIBSY</name>
<gene>
    <name evidence="2" type="ORF">F3Y22_tig00110831pilonHSYRG00392</name>
</gene>
<keyword evidence="2" id="KW-0378">Hydrolase</keyword>
<dbReference type="InterPro" id="IPR013578">
    <property type="entry name" value="Peptidase_M16C_assoc"/>
</dbReference>
<dbReference type="SMART" id="SM01264">
    <property type="entry name" value="M16C_associated"/>
    <property type="match status" value="1"/>
</dbReference>
<dbReference type="EMBL" id="VEPZ02001131">
    <property type="protein sequence ID" value="KAE8692664.1"/>
    <property type="molecule type" value="Genomic_DNA"/>
</dbReference>
<dbReference type="GO" id="GO:0016485">
    <property type="term" value="P:protein processing"/>
    <property type="evidence" value="ECO:0007669"/>
    <property type="project" value="TreeGrafter"/>
</dbReference>
<dbReference type="SUPFAM" id="SSF63411">
    <property type="entry name" value="LuxS/MPP-like metallohydrolase"/>
    <property type="match status" value="3"/>
</dbReference>
<protein>
    <submittedName>
        <fullName evidence="2">Presequence protease 1</fullName>
    </submittedName>
</protein>
<dbReference type="Gene3D" id="3.30.830.10">
    <property type="entry name" value="Metalloenzyme, LuxS/M16 peptidase-like"/>
    <property type="match status" value="2"/>
</dbReference>
<dbReference type="PANTHER" id="PTHR43016:SF13">
    <property type="entry name" value="PRESEQUENCE PROTEASE, MITOCHONDRIAL"/>
    <property type="match status" value="1"/>
</dbReference>
<keyword evidence="3" id="KW-1185">Reference proteome</keyword>
<reference evidence="2" key="1">
    <citation type="submission" date="2019-09" db="EMBL/GenBank/DDBJ databases">
        <title>Draft genome information of white flower Hibiscus syriacus.</title>
        <authorList>
            <person name="Kim Y.-M."/>
        </authorList>
    </citation>
    <scope>NUCLEOTIDE SEQUENCE [LARGE SCALE GENOMIC DNA]</scope>
    <source>
        <strain evidence="2">YM2019G1</strain>
    </source>
</reference>
<dbReference type="Pfam" id="PF08367">
    <property type="entry name" value="M16C_assoc"/>
    <property type="match status" value="1"/>
</dbReference>
<dbReference type="Pfam" id="PF22516">
    <property type="entry name" value="PreP_C"/>
    <property type="match status" value="1"/>
</dbReference>
<dbReference type="PANTHER" id="PTHR43016">
    <property type="entry name" value="PRESEQUENCE PROTEASE"/>
    <property type="match status" value="1"/>
</dbReference>
<dbReference type="GO" id="GO:0005739">
    <property type="term" value="C:mitochondrion"/>
    <property type="evidence" value="ECO:0007669"/>
    <property type="project" value="TreeGrafter"/>
</dbReference>
<organism evidence="2 3">
    <name type="scientific">Hibiscus syriacus</name>
    <name type="common">Rose of Sharon</name>
    <dbReference type="NCBI Taxonomy" id="106335"/>
    <lineage>
        <taxon>Eukaryota</taxon>
        <taxon>Viridiplantae</taxon>
        <taxon>Streptophyta</taxon>
        <taxon>Embryophyta</taxon>
        <taxon>Tracheophyta</taxon>
        <taxon>Spermatophyta</taxon>
        <taxon>Magnoliopsida</taxon>
        <taxon>eudicotyledons</taxon>
        <taxon>Gunneridae</taxon>
        <taxon>Pentapetalae</taxon>
        <taxon>rosids</taxon>
        <taxon>malvids</taxon>
        <taxon>Malvales</taxon>
        <taxon>Malvaceae</taxon>
        <taxon>Malvoideae</taxon>
        <taxon>Hibiscus</taxon>
    </lineage>
</organism>
<dbReference type="GO" id="GO:0004222">
    <property type="term" value="F:metalloendopeptidase activity"/>
    <property type="evidence" value="ECO:0007669"/>
    <property type="project" value="TreeGrafter"/>
</dbReference>
<evidence type="ECO:0000313" key="2">
    <source>
        <dbReference type="EMBL" id="KAE8692664.1"/>
    </source>
</evidence>
<evidence type="ECO:0000259" key="1">
    <source>
        <dbReference type="SMART" id="SM01264"/>
    </source>
</evidence>
<evidence type="ECO:0000313" key="3">
    <source>
        <dbReference type="Proteomes" id="UP000436088"/>
    </source>
</evidence>
<dbReference type="InterPro" id="IPR011249">
    <property type="entry name" value="Metalloenz_LuxS/M16"/>
</dbReference>
<dbReference type="InterPro" id="IPR055130">
    <property type="entry name" value="PreP_C"/>
</dbReference>